<evidence type="ECO:0000313" key="1">
    <source>
        <dbReference type="EMBL" id="CAH1522804.1"/>
    </source>
</evidence>
<gene>
    <name evidence="1" type="ORF">THF1D04_120097</name>
</gene>
<dbReference type="EMBL" id="CAKMTQ010000004">
    <property type="protein sequence ID" value="CAH1522804.1"/>
    <property type="molecule type" value="Genomic_DNA"/>
</dbReference>
<name>A0AAU9Q156_9VIBR</name>
<protein>
    <submittedName>
        <fullName evidence="1">Uncharacterized protein</fullName>
    </submittedName>
</protein>
<sequence>MKLDALSLQHESANRAAFSKLCVKVPTADPNFLNLNMELQLPLLLYSSLNSAQSLCDSPNNESQNQRL</sequence>
<organism evidence="1 2">
    <name type="scientific">Vibrio owensii</name>
    <dbReference type="NCBI Taxonomy" id="696485"/>
    <lineage>
        <taxon>Bacteria</taxon>
        <taxon>Pseudomonadati</taxon>
        <taxon>Pseudomonadota</taxon>
        <taxon>Gammaproteobacteria</taxon>
        <taxon>Vibrionales</taxon>
        <taxon>Vibrionaceae</taxon>
        <taxon>Vibrio</taxon>
    </lineage>
</organism>
<accession>A0AAU9Q156</accession>
<reference evidence="1" key="1">
    <citation type="submission" date="2022-01" db="EMBL/GenBank/DDBJ databases">
        <authorList>
            <person name="Lagorce A."/>
        </authorList>
    </citation>
    <scope>NUCLEOTIDE SEQUENCE</scope>
    <source>
        <strain evidence="1">Th15_F1_D04</strain>
    </source>
</reference>
<dbReference type="AlphaFoldDB" id="A0AAU9Q156"/>
<proteinExistence type="predicted"/>
<evidence type="ECO:0000313" key="2">
    <source>
        <dbReference type="Proteomes" id="UP001295420"/>
    </source>
</evidence>
<comment type="caution">
    <text evidence="1">The sequence shown here is derived from an EMBL/GenBank/DDBJ whole genome shotgun (WGS) entry which is preliminary data.</text>
</comment>
<dbReference type="Proteomes" id="UP001295420">
    <property type="component" value="Unassembled WGS sequence"/>
</dbReference>